<reference evidence="2 3" key="2">
    <citation type="submission" date="2019-03" db="EMBL/GenBank/DDBJ databases">
        <title>Genomic Encyclopedia of Type Strains, Phase IV (KMG-IV): sequencing the most valuable type-strain genomes for metagenomic binning, comparative biology and taxonomic classification.</title>
        <authorList>
            <person name="Goeker M."/>
        </authorList>
    </citation>
    <scope>NUCLEOTIDE SEQUENCE [LARGE SCALE GENOMIC DNA]</scope>
    <source>
        <strain evidence="2 3">DSM 103426</strain>
    </source>
</reference>
<evidence type="ECO:0000313" key="4">
    <source>
        <dbReference type="Proteomes" id="UP000702954"/>
    </source>
</evidence>
<keyword evidence="4" id="KW-1185">Reference proteome</keyword>
<comment type="caution">
    <text evidence="2">The sequence shown here is derived from an EMBL/GenBank/DDBJ whole genome shotgun (WGS) entry which is preliminary data.</text>
</comment>
<dbReference type="AlphaFoldDB" id="A0A4R3JM85"/>
<dbReference type="RefSeq" id="WP_116442395.1">
    <property type="nucleotide sequence ID" value="NZ_BHEO01000008.1"/>
</dbReference>
<dbReference type="EMBL" id="BHEO01000008">
    <property type="protein sequence ID" value="GBU06561.1"/>
    <property type="molecule type" value="Genomic_DNA"/>
</dbReference>
<proteinExistence type="predicted"/>
<protein>
    <submittedName>
        <fullName evidence="2">Uncharacterized protein</fullName>
    </submittedName>
</protein>
<name>A0A4R3JM85_9FIRM</name>
<dbReference type="Proteomes" id="UP000294613">
    <property type="component" value="Unassembled WGS sequence"/>
</dbReference>
<accession>A0A4R3JM85</accession>
<dbReference type="Proteomes" id="UP000702954">
    <property type="component" value="Unassembled WGS sequence"/>
</dbReference>
<reference evidence="1 4" key="1">
    <citation type="journal article" date="2018" name="Int. J. Syst. Evol. Microbiol.">
        <title>Draft Genome Sequence of Faecalimonas umbilicata JCM 30896T, an Acetate-Producing Bacterium Isolated from Human Feces.</title>
        <authorList>
            <person name="Sakamoto M."/>
            <person name="Ikeyama N."/>
            <person name="Yuki M."/>
            <person name="Ohkuma M."/>
        </authorList>
    </citation>
    <scope>NUCLEOTIDE SEQUENCE [LARGE SCALE GENOMIC DNA]</scope>
    <source>
        <strain evidence="1 4">EGH7</strain>
    </source>
</reference>
<evidence type="ECO:0000313" key="1">
    <source>
        <dbReference type="EMBL" id="GBU06561.1"/>
    </source>
</evidence>
<dbReference type="EMBL" id="SLZV01000019">
    <property type="protein sequence ID" value="TCS66121.1"/>
    <property type="molecule type" value="Genomic_DNA"/>
</dbReference>
<sequence length="88" mass="10251">MKKEYKEIRKINANSLQSLCISKRWYTRGDNAAYNHLLYDLADDKENITTEDIVEIAQDIMEHSNTDQDLTSICFDVARIAATYFEEV</sequence>
<gene>
    <name evidence="2" type="ORF">EDD74_11919</name>
    <name evidence="1" type="ORF">FAEUMB_31020</name>
</gene>
<organism evidence="2 3">
    <name type="scientific">Faecalimonas umbilicata</name>
    <dbReference type="NCBI Taxonomy" id="1912855"/>
    <lineage>
        <taxon>Bacteria</taxon>
        <taxon>Bacillati</taxon>
        <taxon>Bacillota</taxon>
        <taxon>Clostridia</taxon>
        <taxon>Lachnospirales</taxon>
        <taxon>Lachnospiraceae</taxon>
        <taxon>Faecalimonas</taxon>
    </lineage>
</organism>
<evidence type="ECO:0000313" key="2">
    <source>
        <dbReference type="EMBL" id="TCS66121.1"/>
    </source>
</evidence>
<evidence type="ECO:0000313" key="3">
    <source>
        <dbReference type="Proteomes" id="UP000294613"/>
    </source>
</evidence>